<name>A0ABP1CBF8_9GAMM</name>
<gene>
    <name evidence="6" type="ORF">MECH1_V1_2715</name>
</gene>
<dbReference type="Gene3D" id="1.20.1280.290">
    <property type="match status" value="1"/>
</dbReference>
<sequence length="87" mass="9577">MSPESLDVLGLVAGGLTTFSFVPQVWKLWRTQSGADVSYGMFLLFSLGVLLWLVYGVLLNATPIIVANAATLFLALLVVALKFRYRR</sequence>
<dbReference type="NCBIfam" id="NF037968">
    <property type="entry name" value="SemiSWEET_2"/>
    <property type="match status" value="1"/>
</dbReference>
<feature type="transmembrane region" description="Helical" evidence="5">
    <location>
        <begin position="6"/>
        <end position="26"/>
    </location>
</feature>
<dbReference type="InterPro" id="IPR006603">
    <property type="entry name" value="PQ-loop_rpt"/>
</dbReference>
<organism evidence="6 7">
    <name type="scientific">Candidatus Methylocalor cossyra</name>
    <dbReference type="NCBI Taxonomy" id="3108543"/>
    <lineage>
        <taxon>Bacteria</taxon>
        <taxon>Pseudomonadati</taxon>
        <taxon>Pseudomonadota</taxon>
        <taxon>Gammaproteobacteria</taxon>
        <taxon>Methylococcales</taxon>
        <taxon>Methylococcaceae</taxon>
        <taxon>Candidatus Methylocalor</taxon>
    </lineage>
</organism>
<dbReference type="InterPro" id="IPR047662">
    <property type="entry name" value="SemiSWEET"/>
</dbReference>
<keyword evidence="3 5" id="KW-1133">Transmembrane helix</keyword>
<evidence type="ECO:0000256" key="2">
    <source>
        <dbReference type="ARBA" id="ARBA00022692"/>
    </source>
</evidence>
<evidence type="ECO:0000256" key="4">
    <source>
        <dbReference type="ARBA" id="ARBA00023136"/>
    </source>
</evidence>
<feature type="transmembrane region" description="Helical" evidence="5">
    <location>
        <begin position="38"/>
        <end position="58"/>
    </location>
</feature>
<dbReference type="EMBL" id="OZ026884">
    <property type="protein sequence ID" value="CAL1241491.1"/>
    <property type="molecule type" value="Genomic_DNA"/>
</dbReference>
<evidence type="ECO:0000256" key="1">
    <source>
        <dbReference type="ARBA" id="ARBA00004141"/>
    </source>
</evidence>
<evidence type="ECO:0000313" key="7">
    <source>
        <dbReference type="Proteomes" id="UP001497493"/>
    </source>
</evidence>
<keyword evidence="7" id="KW-1185">Reference proteome</keyword>
<dbReference type="RefSeq" id="WP_348758001.1">
    <property type="nucleotide sequence ID" value="NZ_OZ026884.1"/>
</dbReference>
<keyword evidence="2 5" id="KW-0812">Transmembrane</keyword>
<reference evidence="6 7" key="1">
    <citation type="submission" date="2024-04" db="EMBL/GenBank/DDBJ databases">
        <authorList>
            <person name="Cremers G."/>
        </authorList>
    </citation>
    <scope>NUCLEOTIDE SEQUENCE [LARGE SCALE GENOMIC DNA]</scope>
    <source>
        <strain evidence="6">MeCH1-AG</strain>
    </source>
</reference>
<protein>
    <submittedName>
        <fullName evidence="6">MtN3 and saliva related transmembrane protein</fullName>
    </submittedName>
</protein>
<evidence type="ECO:0000256" key="3">
    <source>
        <dbReference type="ARBA" id="ARBA00022989"/>
    </source>
</evidence>
<dbReference type="Pfam" id="PF04193">
    <property type="entry name" value="PQ-loop"/>
    <property type="match status" value="1"/>
</dbReference>
<accession>A0ABP1CBF8</accession>
<evidence type="ECO:0000313" key="6">
    <source>
        <dbReference type="EMBL" id="CAL1241491.1"/>
    </source>
</evidence>
<evidence type="ECO:0000256" key="5">
    <source>
        <dbReference type="SAM" id="Phobius"/>
    </source>
</evidence>
<proteinExistence type="predicted"/>
<dbReference type="Proteomes" id="UP001497493">
    <property type="component" value="Chromosome"/>
</dbReference>
<comment type="subcellular location">
    <subcellularLocation>
        <location evidence="1">Membrane</location>
        <topology evidence="1">Multi-pass membrane protein</topology>
    </subcellularLocation>
</comment>
<feature type="transmembrane region" description="Helical" evidence="5">
    <location>
        <begin position="64"/>
        <end position="83"/>
    </location>
</feature>
<keyword evidence="4 5" id="KW-0472">Membrane</keyword>